<organism evidence="1">
    <name type="scientific">uncultured marine thaumarchaeote SAT1000_10_F12</name>
    <dbReference type="NCBI Taxonomy" id="1456373"/>
    <lineage>
        <taxon>Archaea</taxon>
        <taxon>Nitrososphaerota</taxon>
        <taxon>environmental samples</taxon>
    </lineage>
</organism>
<dbReference type="Gene3D" id="2.20.28.160">
    <property type="match status" value="1"/>
</dbReference>
<dbReference type="InterPro" id="IPR005906">
    <property type="entry name" value="LysW"/>
</dbReference>
<gene>
    <name evidence="1" type="primary">lysW</name>
</gene>
<dbReference type="EMBL" id="KF901215">
    <property type="protein sequence ID" value="AIF22694.1"/>
    <property type="molecule type" value="Genomic_DNA"/>
</dbReference>
<dbReference type="PANTHER" id="PTHR40393:SF2">
    <property type="entry name" value="ALPHA-AMINOADIPATE_GLUTAMATE CARRIER PROTEIN LYSW"/>
    <property type="match status" value="1"/>
</dbReference>
<accession>A0A075I3V6</accession>
<dbReference type="NCBIfam" id="NF041070">
    <property type="entry name" value="carrier_LysW_Arch"/>
    <property type="match status" value="1"/>
</dbReference>
<proteinExistence type="predicted"/>
<protein>
    <submittedName>
        <fullName evidence="1">Alpha-aminoadipate carrier protein (LysW)</fullName>
    </submittedName>
</protein>
<evidence type="ECO:0000313" key="1">
    <source>
        <dbReference type="EMBL" id="AIF22694.1"/>
    </source>
</evidence>
<sequence length="89" mass="9650">MGLKNLRMGDLLEIPLEDEMERKIINDEKEGGTEMTNCPECDAGITIPEDAVNGEIVTCAECGASFELAKTSDGFELKPAQTVGEDWGQ</sequence>
<dbReference type="CDD" id="cd13946">
    <property type="entry name" value="LysW"/>
    <property type="match status" value="1"/>
</dbReference>
<dbReference type="AlphaFoldDB" id="A0A075I3V6"/>
<dbReference type="PANTHER" id="PTHR40393">
    <property type="entry name" value="LYSINE BIOSYNTHESIS PROTEIN-RELATED-RELATED"/>
    <property type="match status" value="1"/>
</dbReference>
<reference evidence="1" key="1">
    <citation type="journal article" date="2014" name="Genome Biol. Evol.">
        <title>Pangenome evidence for extensive interdomain horizontal transfer affecting lineage core and shell genes in uncultured planktonic thaumarchaeota and euryarchaeota.</title>
        <authorList>
            <person name="Deschamps P."/>
            <person name="Zivanovic Y."/>
            <person name="Moreira D."/>
            <person name="Rodriguez-Valera F."/>
            <person name="Lopez-Garcia P."/>
        </authorList>
    </citation>
    <scope>NUCLEOTIDE SEQUENCE</scope>
</reference>
<name>A0A075I3V6_9ARCH</name>
<dbReference type="Pfam" id="PF21344">
    <property type="entry name" value="Zn_ribbon_LysW"/>
    <property type="match status" value="1"/>
</dbReference>